<evidence type="ECO:0000313" key="2">
    <source>
        <dbReference type="EMBL" id="PSC77039.1"/>
    </source>
</evidence>
<dbReference type="AlphaFoldDB" id="A0A2P6VSH8"/>
<dbReference type="PROSITE" id="PS00175">
    <property type="entry name" value="PG_MUTASE"/>
    <property type="match status" value="1"/>
</dbReference>
<evidence type="ECO:0000256" key="1">
    <source>
        <dbReference type="ARBA" id="ARBA00038362"/>
    </source>
</evidence>
<organism evidence="2 3">
    <name type="scientific">Micractinium conductrix</name>
    <dbReference type="NCBI Taxonomy" id="554055"/>
    <lineage>
        <taxon>Eukaryota</taxon>
        <taxon>Viridiplantae</taxon>
        <taxon>Chlorophyta</taxon>
        <taxon>core chlorophytes</taxon>
        <taxon>Trebouxiophyceae</taxon>
        <taxon>Chlorellales</taxon>
        <taxon>Chlorellaceae</taxon>
        <taxon>Chlorella clade</taxon>
        <taxon>Micractinium</taxon>
    </lineage>
</organism>
<dbReference type="Proteomes" id="UP000239649">
    <property type="component" value="Unassembled WGS sequence"/>
</dbReference>
<dbReference type="InterPro" id="IPR013078">
    <property type="entry name" value="His_Pase_superF_clade-1"/>
</dbReference>
<reference evidence="2 3" key="1">
    <citation type="journal article" date="2018" name="Plant J.">
        <title>Genome sequences of Chlorella sorokiniana UTEX 1602 and Micractinium conductrix SAG 241.80: implications to maltose excretion by a green alga.</title>
        <authorList>
            <person name="Arriola M.B."/>
            <person name="Velmurugan N."/>
            <person name="Zhang Y."/>
            <person name="Plunkett M.H."/>
            <person name="Hondzo H."/>
            <person name="Barney B.M."/>
        </authorList>
    </citation>
    <scope>NUCLEOTIDE SEQUENCE [LARGE SCALE GENOMIC DNA]</scope>
    <source>
        <strain evidence="2 3">SAG 241.80</strain>
    </source>
</reference>
<comment type="caution">
    <text evidence="2">The sequence shown here is derived from an EMBL/GenBank/DDBJ whole genome shotgun (WGS) entry which is preliminary data.</text>
</comment>
<dbReference type="GO" id="GO:0005737">
    <property type="term" value="C:cytoplasm"/>
    <property type="evidence" value="ECO:0007669"/>
    <property type="project" value="TreeGrafter"/>
</dbReference>
<dbReference type="OrthoDB" id="496981at2759"/>
<dbReference type="Gene3D" id="3.40.50.1240">
    <property type="entry name" value="Phosphoglycerate mutase-like"/>
    <property type="match status" value="1"/>
</dbReference>
<dbReference type="SUPFAM" id="SSF53254">
    <property type="entry name" value="Phosphoglycerate mutase-like"/>
    <property type="match status" value="1"/>
</dbReference>
<dbReference type="Pfam" id="PF00300">
    <property type="entry name" value="His_Phos_1"/>
    <property type="match status" value="1"/>
</dbReference>
<dbReference type="InterPro" id="IPR029033">
    <property type="entry name" value="His_PPase_superfam"/>
</dbReference>
<dbReference type="PANTHER" id="PTHR48100:SF57">
    <property type="entry name" value="PHOSPHOGLYCERATE MUTASE"/>
    <property type="match status" value="1"/>
</dbReference>
<dbReference type="InterPro" id="IPR050275">
    <property type="entry name" value="PGM_Phosphatase"/>
</dbReference>
<sequence>MRGAATAALHSPCCAGLARPAQPPHAASAAIDAAGATAAPGGIKWVHLVRHGETEMNVALGRLPPGARYGEPAFVDPHFPDTRLTERGRQQAAVASAAAAALAPPPQLLVVSPLTRALQTAELAFATFGSALPRVAHHHAAERLYLFSDVGRPREQLEAEYPGYCFKELPSSSCSGDSGSGSVWWHSGEHEAEAPGEAWPLEGEDELQLIDAHEPAAAFLRRVERLRQWLEARPESSLALVSHWGVLHALTGDEFANCEVRTLRLGDLRARPHLLRPRQAAGRPL</sequence>
<protein>
    <submittedName>
        <fullName evidence="2">Phosphoglycerate mutase</fullName>
    </submittedName>
</protein>
<dbReference type="InterPro" id="IPR001345">
    <property type="entry name" value="PG/BPGM_mutase_AS"/>
</dbReference>
<accession>A0A2P6VSH8</accession>
<dbReference type="CDD" id="cd07040">
    <property type="entry name" value="HP"/>
    <property type="match status" value="1"/>
</dbReference>
<dbReference type="PANTHER" id="PTHR48100">
    <property type="entry name" value="BROAD-SPECIFICITY PHOSPHATASE YOR283W-RELATED"/>
    <property type="match status" value="1"/>
</dbReference>
<dbReference type="EMBL" id="LHPF02000001">
    <property type="protein sequence ID" value="PSC77039.1"/>
    <property type="molecule type" value="Genomic_DNA"/>
</dbReference>
<evidence type="ECO:0000313" key="3">
    <source>
        <dbReference type="Proteomes" id="UP000239649"/>
    </source>
</evidence>
<dbReference type="GO" id="GO:0016791">
    <property type="term" value="F:phosphatase activity"/>
    <property type="evidence" value="ECO:0007669"/>
    <property type="project" value="TreeGrafter"/>
</dbReference>
<dbReference type="SMART" id="SM00855">
    <property type="entry name" value="PGAM"/>
    <property type="match status" value="1"/>
</dbReference>
<name>A0A2P6VSH8_9CHLO</name>
<keyword evidence="3" id="KW-1185">Reference proteome</keyword>
<proteinExistence type="inferred from homology"/>
<gene>
    <name evidence="2" type="primary">g361</name>
    <name evidence="2" type="ORF">C2E20_0361</name>
</gene>
<comment type="similarity">
    <text evidence="1">Belongs to the phosphoglycerate mutase family.</text>
</comment>